<dbReference type="KEGG" id="rtg:NCTC13098_01968"/>
<evidence type="ECO:0000313" key="1">
    <source>
        <dbReference type="EMBL" id="VDR25638.1"/>
    </source>
</evidence>
<proteinExistence type="predicted"/>
<dbReference type="EMBL" id="LR131271">
    <property type="protein sequence ID" value="VDR25638.1"/>
    <property type="molecule type" value="Genomic_DNA"/>
</dbReference>
<name>A0A3P8JFP9_RAOTE</name>
<evidence type="ECO:0000313" key="2">
    <source>
        <dbReference type="Proteomes" id="UP000274346"/>
    </source>
</evidence>
<dbReference type="Proteomes" id="UP000274346">
    <property type="component" value="Chromosome"/>
</dbReference>
<accession>A0A3P8JFP9</accession>
<gene>
    <name evidence="1" type="ORF">NCTC13098_01968</name>
</gene>
<reference evidence="1 2" key="1">
    <citation type="submission" date="2018-12" db="EMBL/GenBank/DDBJ databases">
        <authorList>
            <consortium name="Pathogen Informatics"/>
        </authorList>
    </citation>
    <scope>NUCLEOTIDE SEQUENCE [LARGE SCALE GENOMIC DNA]</scope>
    <source>
        <strain evidence="1 2">NCTC13098</strain>
    </source>
</reference>
<organism evidence="1 2">
    <name type="scientific">Raoultella terrigena</name>
    <name type="common">Klebsiella terrigena</name>
    <dbReference type="NCBI Taxonomy" id="577"/>
    <lineage>
        <taxon>Bacteria</taxon>
        <taxon>Pseudomonadati</taxon>
        <taxon>Pseudomonadota</taxon>
        <taxon>Gammaproteobacteria</taxon>
        <taxon>Enterobacterales</taxon>
        <taxon>Enterobacteriaceae</taxon>
        <taxon>Klebsiella/Raoultella group</taxon>
        <taxon>Raoultella</taxon>
    </lineage>
</organism>
<protein>
    <submittedName>
        <fullName evidence="1">Uncharacterized protein</fullName>
    </submittedName>
</protein>
<sequence>MELSRRKLRFFGRFISSVEREPFPQTLPIQPEST</sequence>
<dbReference type="AlphaFoldDB" id="A0A3P8JFP9"/>